<proteinExistence type="predicted"/>
<accession>A0AA38FYF8</accession>
<sequence length="102" mass="11582">FQASRSIQEKIMKLAKSYSRPPLGQSGHQSADWPKSLQAAHEAKGQLEQMDANRPVWPKRGTSAQGQLGSRDVRDAESQFGRRRRKLTNCLEQMYTKDANRP</sequence>
<evidence type="ECO:0000256" key="1">
    <source>
        <dbReference type="SAM" id="MobiDB-lite"/>
    </source>
</evidence>
<name>A0AA38FYF8_TAXCH</name>
<feature type="non-terminal residue" evidence="2">
    <location>
        <position position="102"/>
    </location>
</feature>
<protein>
    <submittedName>
        <fullName evidence="2">Uncharacterized protein</fullName>
    </submittedName>
</protein>
<evidence type="ECO:0000313" key="3">
    <source>
        <dbReference type="Proteomes" id="UP000824469"/>
    </source>
</evidence>
<feature type="non-terminal residue" evidence="2">
    <location>
        <position position="1"/>
    </location>
</feature>
<dbReference type="EMBL" id="JAHRHJ020000006">
    <property type="protein sequence ID" value="KAH9313051.1"/>
    <property type="molecule type" value="Genomic_DNA"/>
</dbReference>
<feature type="region of interest" description="Disordered" evidence="1">
    <location>
        <begin position="16"/>
        <end position="102"/>
    </location>
</feature>
<comment type="caution">
    <text evidence="2">The sequence shown here is derived from an EMBL/GenBank/DDBJ whole genome shotgun (WGS) entry which is preliminary data.</text>
</comment>
<organism evidence="2 3">
    <name type="scientific">Taxus chinensis</name>
    <name type="common">Chinese yew</name>
    <name type="synonym">Taxus wallichiana var. chinensis</name>
    <dbReference type="NCBI Taxonomy" id="29808"/>
    <lineage>
        <taxon>Eukaryota</taxon>
        <taxon>Viridiplantae</taxon>
        <taxon>Streptophyta</taxon>
        <taxon>Embryophyta</taxon>
        <taxon>Tracheophyta</taxon>
        <taxon>Spermatophyta</taxon>
        <taxon>Pinopsida</taxon>
        <taxon>Pinidae</taxon>
        <taxon>Conifers II</taxon>
        <taxon>Cupressales</taxon>
        <taxon>Taxaceae</taxon>
        <taxon>Taxus</taxon>
    </lineage>
</organism>
<dbReference type="AlphaFoldDB" id="A0AA38FYF8"/>
<dbReference type="Proteomes" id="UP000824469">
    <property type="component" value="Unassembled WGS sequence"/>
</dbReference>
<keyword evidence="3" id="KW-1185">Reference proteome</keyword>
<reference evidence="2 3" key="1">
    <citation type="journal article" date="2021" name="Nat. Plants">
        <title>The Taxus genome provides insights into paclitaxel biosynthesis.</title>
        <authorList>
            <person name="Xiong X."/>
            <person name="Gou J."/>
            <person name="Liao Q."/>
            <person name="Li Y."/>
            <person name="Zhou Q."/>
            <person name="Bi G."/>
            <person name="Li C."/>
            <person name="Du R."/>
            <person name="Wang X."/>
            <person name="Sun T."/>
            <person name="Guo L."/>
            <person name="Liang H."/>
            <person name="Lu P."/>
            <person name="Wu Y."/>
            <person name="Zhang Z."/>
            <person name="Ro D.K."/>
            <person name="Shang Y."/>
            <person name="Huang S."/>
            <person name="Yan J."/>
        </authorList>
    </citation>
    <scope>NUCLEOTIDE SEQUENCE [LARGE SCALE GENOMIC DNA]</scope>
    <source>
        <strain evidence="2">Ta-2019</strain>
    </source>
</reference>
<evidence type="ECO:0000313" key="2">
    <source>
        <dbReference type="EMBL" id="KAH9313051.1"/>
    </source>
</evidence>
<gene>
    <name evidence="2" type="ORF">KI387_028086</name>
</gene>